<proteinExistence type="predicted"/>
<dbReference type="EMBL" id="JBHRYA010000009">
    <property type="protein sequence ID" value="MFC3717259.1"/>
    <property type="molecule type" value="Genomic_DNA"/>
</dbReference>
<reference evidence="3" key="1">
    <citation type="journal article" date="2019" name="Int. J. Syst. Evol. Microbiol.">
        <title>The Global Catalogue of Microorganisms (GCM) 10K type strain sequencing project: providing services to taxonomists for standard genome sequencing and annotation.</title>
        <authorList>
            <consortium name="The Broad Institute Genomics Platform"/>
            <consortium name="The Broad Institute Genome Sequencing Center for Infectious Disease"/>
            <person name="Wu L."/>
            <person name="Ma J."/>
        </authorList>
    </citation>
    <scope>NUCLEOTIDE SEQUENCE [LARGE SCALE GENOMIC DNA]</scope>
    <source>
        <strain evidence="3">KCTC 42441</strain>
    </source>
</reference>
<keyword evidence="3" id="KW-1185">Reference proteome</keyword>
<dbReference type="RefSeq" id="WP_386745056.1">
    <property type="nucleotide sequence ID" value="NZ_JBHRYA010000009.1"/>
</dbReference>
<organism evidence="2 3">
    <name type="scientific">Luteimonas soli</name>
    <dbReference type="NCBI Taxonomy" id="1648966"/>
    <lineage>
        <taxon>Bacteria</taxon>
        <taxon>Pseudomonadati</taxon>
        <taxon>Pseudomonadota</taxon>
        <taxon>Gammaproteobacteria</taxon>
        <taxon>Lysobacterales</taxon>
        <taxon>Lysobacteraceae</taxon>
        <taxon>Luteimonas</taxon>
    </lineage>
</organism>
<comment type="caution">
    <text evidence="2">The sequence shown here is derived from an EMBL/GenBank/DDBJ whole genome shotgun (WGS) entry which is preliminary data.</text>
</comment>
<evidence type="ECO:0000313" key="3">
    <source>
        <dbReference type="Proteomes" id="UP001595705"/>
    </source>
</evidence>
<evidence type="ECO:0008006" key="4">
    <source>
        <dbReference type="Google" id="ProtNLM"/>
    </source>
</evidence>
<feature type="signal peptide" evidence="1">
    <location>
        <begin position="1"/>
        <end position="23"/>
    </location>
</feature>
<keyword evidence="1" id="KW-0732">Signal</keyword>
<name>A0ABV7XMS1_9GAMM</name>
<feature type="chain" id="PRO_5047420731" description="WxL domain-containing protein" evidence="1">
    <location>
        <begin position="24"/>
        <end position="204"/>
    </location>
</feature>
<evidence type="ECO:0000313" key="2">
    <source>
        <dbReference type="EMBL" id="MFC3717259.1"/>
    </source>
</evidence>
<accession>A0ABV7XMS1</accession>
<protein>
    <recommendedName>
        <fullName evidence="4">WxL domain-containing protein</fullName>
    </recommendedName>
</protein>
<sequence>MRLLTKTLLAAAAIAAMPMAANAESQYVSGSGSANARLDFQVTVPRILFLQVGTGADGTTNPAIDQISFVVPAASLGNGTAVAATAGSGDVGNGTVTAKVLGNNGTITFTSTTLGALENGAGDSISYSEVNTAVAPLTSAIPLQHPTLADGATTTLTLSPATGKLVQRDAQWTYTYANSVVAAPGTYGGVNTNNSRVTYTAAMP</sequence>
<evidence type="ECO:0000256" key="1">
    <source>
        <dbReference type="SAM" id="SignalP"/>
    </source>
</evidence>
<dbReference type="Proteomes" id="UP001595705">
    <property type="component" value="Unassembled WGS sequence"/>
</dbReference>
<gene>
    <name evidence="2" type="ORF">ACFONC_13995</name>
</gene>